<dbReference type="NCBIfam" id="TIGR00730">
    <property type="entry name" value="Rossman fold protein, TIGR00730 family"/>
    <property type="match status" value="1"/>
</dbReference>
<evidence type="ECO:0000313" key="7">
    <source>
        <dbReference type="Proteomes" id="UP000256343"/>
    </source>
</evidence>
<evidence type="ECO:0000256" key="1">
    <source>
        <dbReference type="ARBA" id="ARBA00000274"/>
    </source>
</evidence>
<dbReference type="GO" id="GO:0009691">
    <property type="term" value="P:cytokinin biosynthetic process"/>
    <property type="evidence" value="ECO:0007669"/>
    <property type="project" value="UniProtKB-UniRule"/>
</dbReference>
<dbReference type="Pfam" id="PF03641">
    <property type="entry name" value="Lysine_decarbox"/>
    <property type="match status" value="1"/>
</dbReference>
<dbReference type="EMBL" id="UFQQ01000010">
    <property type="protein sequence ID" value="SSW91235.1"/>
    <property type="molecule type" value="Genomic_DNA"/>
</dbReference>
<dbReference type="GO" id="GO:0005829">
    <property type="term" value="C:cytosol"/>
    <property type="evidence" value="ECO:0007669"/>
    <property type="project" value="TreeGrafter"/>
</dbReference>
<name>A0A336JNC3_9BRAD</name>
<dbReference type="PANTHER" id="PTHR31223">
    <property type="entry name" value="LOG FAMILY PROTEIN YJL055W"/>
    <property type="match status" value="1"/>
</dbReference>
<dbReference type="InterPro" id="IPR031100">
    <property type="entry name" value="LOG_fam"/>
</dbReference>
<accession>A0A336JNC3</accession>
<evidence type="ECO:0000313" key="4">
    <source>
        <dbReference type="EMBL" id="RED34566.1"/>
    </source>
</evidence>
<dbReference type="EMBL" id="QRDT01000010">
    <property type="protein sequence ID" value="RED34566.1"/>
    <property type="molecule type" value="Genomic_DNA"/>
</dbReference>
<evidence type="ECO:0000256" key="3">
    <source>
        <dbReference type="RuleBase" id="RU363015"/>
    </source>
</evidence>
<dbReference type="EC" id="3.2.2.n1" evidence="3"/>
<evidence type="ECO:0000313" key="6">
    <source>
        <dbReference type="Proteomes" id="UP000252631"/>
    </source>
</evidence>
<dbReference type="AlphaFoldDB" id="A0A336JNC3"/>
<reference evidence="4 7" key="2">
    <citation type="submission" date="2018-07" db="EMBL/GenBank/DDBJ databases">
        <title>Genomic Encyclopedia of Archaeal and Bacterial Type Strains, Phase II (KMG-II): from individual species to whole genera.</title>
        <authorList>
            <person name="Goeker M."/>
        </authorList>
    </citation>
    <scope>NUCLEOTIDE SEQUENCE [LARGE SCALE GENOMIC DNA]</scope>
    <source>
        <strain evidence="4 7">JA575</strain>
    </source>
</reference>
<dbReference type="Gene3D" id="3.40.50.450">
    <property type="match status" value="1"/>
</dbReference>
<gene>
    <name evidence="4" type="ORF">BJ125_110206</name>
    <name evidence="5" type="ORF">SAMN05892882_110206</name>
</gene>
<dbReference type="Proteomes" id="UP000256343">
    <property type="component" value="Unassembled WGS sequence"/>
</dbReference>
<protein>
    <recommendedName>
        <fullName evidence="3">Cytokinin riboside 5'-monophosphate phosphoribohydrolase</fullName>
        <ecNumber evidence="3">3.2.2.n1</ecNumber>
    </recommendedName>
</protein>
<dbReference type="SUPFAM" id="SSF102405">
    <property type="entry name" value="MCP/YpsA-like"/>
    <property type="match status" value="1"/>
</dbReference>
<comment type="similarity">
    <text evidence="2 3">Belongs to the LOG family.</text>
</comment>
<organism evidence="5 6">
    <name type="scientific">Rhodopseudomonas pentothenatexigens</name>
    <dbReference type="NCBI Taxonomy" id="999699"/>
    <lineage>
        <taxon>Bacteria</taxon>
        <taxon>Pseudomonadati</taxon>
        <taxon>Pseudomonadota</taxon>
        <taxon>Alphaproteobacteria</taxon>
        <taxon>Hyphomicrobiales</taxon>
        <taxon>Nitrobacteraceae</taxon>
        <taxon>Rhodopseudomonas</taxon>
    </lineage>
</organism>
<keyword evidence="3" id="KW-0203">Cytokinin biosynthesis</keyword>
<reference evidence="5 6" key="1">
    <citation type="submission" date="2017-08" db="EMBL/GenBank/DDBJ databases">
        <authorList>
            <person name="de Groot N.N."/>
        </authorList>
    </citation>
    <scope>NUCLEOTIDE SEQUENCE [LARGE SCALE GENOMIC DNA]</scope>
    <source>
        <strain evidence="5 6">JA575</strain>
    </source>
</reference>
<comment type="catalytic activity">
    <reaction evidence="1">
        <text>AMP + H2O = D-ribose 5-phosphate + adenine</text>
        <dbReference type="Rhea" id="RHEA:20129"/>
        <dbReference type="ChEBI" id="CHEBI:15377"/>
        <dbReference type="ChEBI" id="CHEBI:16708"/>
        <dbReference type="ChEBI" id="CHEBI:78346"/>
        <dbReference type="ChEBI" id="CHEBI:456215"/>
        <dbReference type="EC" id="3.2.2.4"/>
    </reaction>
</comment>
<evidence type="ECO:0000313" key="5">
    <source>
        <dbReference type="EMBL" id="SSW91235.1"/>
    </source>
</evidence>
<evidence type="ECO:0000256" key="2">
    <source>
        <dbReference type="ARBA" id="ARBA00006763"/>
    </source>
</evidence>
<dbReference type="Proteomes" id="UP000252631">
    <property type="component" value="Unassembled WGS sequence"/>
</dbReference>
<sequence length="216" mass="23088">MAAPVLTLSSRGATSATMSEIKTVCVYCGSGAGSNPRFLEAATAFGKELADHRVGLVYGGGAIGLMGAVANAVLDHGGVVTGIIPGFLSAKEIALGRVTELIVTEDMHERKRLMFERSDAFVALPGGIGTLEELVEQMTWQQLGRHTKPILIADIDGFWQPLLELLAHMRSTAFIRPNLSVEVLKAEKVEDILPKLRAAAALQATRSMPPEIAERL</sequence>
<dbReference type="PANTHER" id="PTHR31223:SF70">
    <property type="entry name" value="LOG FAMILY PROTEIN YJL055W"/>
    <property type="match status" value="1"/>
</dbReference>
<dbReference type="GO" id="GO:0008714">
    <property type="term" value="F:AMP nucleosidase activity"/>
    <property type="evidence" value="ECO:0007669"/>
    <property type="project" value="UniProtKB-EC"/>
</dbReference>
<dbReference type="InterPro" id="IPR005269">
    <property type="entry name" value="LOG"/>
</dbReference>
<proteinExistence type="inferred from homology"/>
<keyword evidence="7" id="KW-1185">Reference proteome</keyword>
<keyword evidence="3" id="KW-0378">Hydrolase</keyword>